<proteinExistence type="predicted"/>
<sequence>MVPRFNEQFLNTDDLDNVQAEIQYVITNVYLGIVCFTTVGSSSSSLAAVRMKASMGFQAKALMRRFIFSFFTSFAQVCLHGVELDAGHTGIIPVPTRAPVIGELGRLIGGVPQQDSLPTGDELVPVPVVGDARHDGLVANIPHNLKTTTPGTDTHYSHTATNCRSLHTSPSTVPVNTQERRLGWRQRADTPSVCVRLPTNGLANTLSSLTEFKANLYSLLASKGCKLGS</sequence>
<evidence type="ECO:0000313" key="2">
    <source>
        <dbReference type="Proteomes" id="UP000324222"/>
    </source>
</evidence>
<comment type="caution">
    <text evidence="1">The sequence shown here is derived from an EMBL/GenBank/DDBJ whole genome shotgun (WGS) entry which is preliminary data.</text>
</comment>
<keyword evidence="2" id="KW-1185">Reference proteome</keyword>
<protein>
    <submittedName>
        <fullName evidence="1">Uncharacterized protein</fullName>
    </submittedName>
</protein>
<reference evidence="1 2" key="1">
    <citation type="submission" date="2019-05" db="EMBL/GenBank/DDBJ databases">
        <title>Another draft genome of Portunus trituberculatus and its Hox gene families provides insights of decapod evolution.</title>
        <authorList>
            <person name="Jeong J.-H."/>
            <person name="Song I."/>
            <person name="Kim S."/>
            <person name="Choi T."/>
            <person name="Kim D."/>
            <person name="Ryu S."/>
            <person name="Kim W."/>
        </authorList>
    </citation>
    <scope>NUCLEOTIDE SEQUENCE [LARGE SCALE GENOMIC DNA]</scope>
    <source>
        <tissue evidence="1">Muscle</tissue>
    </source>
</reference>
<name>A0A5B7CKT0_PORTR</name>
<accession>A0A5B7CKT0</accession>
<dbReference type="Proteomes" id="UP000324222">
    <property type="component" value="Unassembled WGS sequence"/>
</dbReference>
<dbReference type="AlphaFoldDB" id="A0A5B7CKT0"/>
<gene>
    <name evidence="1" type="ORF">E2C01_002366</name>
</gene>
<dbReference type="EMBL" id="VSRR010000083">
    <property type="protein sequence ID" value="MPC09748.1"/>
    <property type="molecule type" value="Genomic_DNA"/>
</dbReference>
<evidence type="ECO:0000313" key="1">
    <source>
        <dbReference type="EMBL" id="MPC09748.1"/>
    </source>
</evidence>
<organism evidence="1 2">
    <name type="scientific">Portunus trituberculatus</name>
    <name type="common">Swimming crab</name>
    <name type="synonym">Neptunus trituberculatus</name>
    <dbReference type="NCBI Taxonomy" id="210409"/>
    <lineage>
        <taxon>Eukaryota</taxon>
        <taxon>Metazoa</taxon>
        <taxon>Ecdysozoa</taxon>
        <taxon>Arthropoda</taxon>
        <taxon>Crustacea</taxon>
        <taxon>Multicrustacea</taxon>
        <taxon>Malacostraca</taxon>
        <taxon>Eumalacostraca</taxon>
        <taxon>Eucarida</taxon>
        <taxon>Decapoda</taxon>
        <taxon>Pleocyemata</taxon>
        <taxon>Brachyura</taxon>
        <taxon>Eubrachyura</taxon>
        <taxon>Portunoidea</taxon>
        <taxon>Portunidae</taxon>
        <taxon>Portuninae</taxon>
        <taxon>Portunus</taxon>
    </lineage>
</organism>